<accession>A0ACB7XKM6</accession>
<name>A0ACB7XKM6_9ERIC</name>
<protein>
    <submittedName>
        <fullName evidence="1">Uncharacterized protein</fullName>
    </submittedName>
</protein>
<sequence length="488" mass="55745">MPLWCCHQPSRTILWKHFKYFLPELVWSANRNHPVKRNATLQLTRDGDLVLSDADDTFVWSTNTRGKSVSGLNLSEEGNLILFDGSNKTVWQSFDHPTDSLLVGQTLVRGQKLIANISPSNWSQGIYSLLFTQSHLRAYVETSTPTIYFENGTRGERYLKYENGSFNWFTIPFVLQVPQFMRLESDGHLKVYEFRKSYWKVVDLLTEAIGKCGYPMACGKYGLCSREQCVGCPESDEANSIIRNFRQIEFRHPNLGCSRVTPISCDQSQYQSFLELSGISYFGFNMFQYHRNTTAFDVRTKLHDCKKSCLSNCSCIAVLFFIDVYRNYKLGCLLVFESSSFVIDPYGGSNIFLKVQQPPISTESKSWSQPEEDMHLLRLFERKGEEGHLLDMVDKHNSEMQFHVAEVVEMMKVAVWCLQSDFKRRPSMTVVVQVLEGTVTIPDNLEFNFINPPARRTMVATCEDMDAINEGTSLLASVLSGAKVKASF</sequence>
<comment type="caution">
    <text evidence="1">The sequence shown here is derived from an EMBL/GenBank/DDBJ whole genome shotgun (WGS) entry which is preliminary data.</text>
</comment>
<keyword evidence="2" id="KW-1185">Reference proteome</keyword>
<gene>
    <name evidence="1" type="ORF">Vadar_027937</name>
</gene>
<dbReference type="Proteomes" id="UP000828048">
    <property type="component" value="Chromosome 10"/>
</dbReference>
<reference evidence="1 2" key="1">
    <citation type="journal article" date="2021" name="Hortic Res">
        <title>High-quality reference genome and annotation aids understanding of berry development for evergreen blueberry (Vaccinium darrowii).</title>
        <authorList>
            <person name="Yu J."/>
            <person name="Hulse-Kemp A.M."/>
            <person name="Babiker E."/>
            <person name="Staton M."/>
        </authorList>
    </citation>
    <scope>NUCLEOTIDE SEQUENCE [LARGE SCALE GENOMIC DNA]</scope>
    <source>
        <strain evidence="2">cv. NJ 8807/NJ 8810</strain>
        <tissue evidence="1">Young leaf</tissue>
    </source>
</reference>
<organism evidence="1 2">
    <name type="scientific">Vaccinium darrowii</name>
    <dbReference type="NCBI Taxonomy" id="229202"/>
    <lineage>
        <taxon>Eukaryota</taxon>
        <taxon>Viridiplantae</taxon>
        <taxon>Streptophyta</taxon>
        <taxon>Embryophyta</taxon>
        <taxon>Tracheophyta</taxon>
        <taxon>Spermatophyta</taxon>
        <taxon>Magnoliopsida</taxon>
        <taxon>eudicotyledons</taxon>
        <taxon>Gunneridae</taxon>
        <taxon>Pentapetalae</taxon>
        <taxon>asterids</taxon>
        <taxon>Ericales</taxon>
        <taxon>Ericaceae</taxon>
        <taxon>Vaccinioideae</taxon>
        <taxon>Vaccinieae</taxon>
        <taxon>Vaccinium</taxon>
    </lineage>
</organism>
<dbReference type="EMBL" id="CM037160">
    <property type="protein sequence ID" value="KAH7841286.1"/>
    <property type="molecule type" value="Genomic_DNA"/>
</dbReference>
<evidence type="ECO:0000313" key="1">
    <source>
        <dbReference type="EMBL" id="KAH7841286.1"/>
    </source>
</evidence>
<proteinExistence type="predicted"/>
<evidence type="ECO:0000313" key="2">
    <source>
        <dbReference type="Proteomes" id="UP000828048"/>
    </source>
</evidence>